<protein>
    <recommendedName>
        <fullName evidence="12">Mitochondrial carrier protein</fullName>
    </recommendedName>
</protein>
<dbReference type="PROSITE" id="PS50920">
    <property type="entry name" value="SOLCAR"/>
    <property type="match status" value="3"/>
</dbReference>
<keyword evidence="5" id="KW-1133">Transmembrane helix</keyword>
<dbReference type="OrthoDB" id="43906at2759"/>
<dbReference type="InParanoid" id="F0XVN0"/>
<keyword evidence="7 8" id="KW-0472">Membrane</keyword>
<dbReference type="InterPro" id="IPR018108">
    <property type="entry name" value="MCP_transmembrane"/>
</dbReference>
<evidence type="ECO:0000313" key="11">
    <source>
        <dbReference type="Proteomes" id="UP000002729"/>
    </source>
</evidence>
<evidence type="ECO:0000256" key="2">
    <source>
        <dbReference type="ARBA" id="ARBA00006375"/>
    </source>
</evidence>
<sequence length="347" mass="35935">MDHPDDAGDADLEYLEEFDASRGIPFQTHLLAGSGAGLAEHCLVFPLDTIKTNAQCVGQCGRTQAPDVVCVRAAKELLKDGYSSGAGALRLWRGVGAVTIACVPAHAVYFGSFEAVRSFDAGRPEPSVVVNAVAGAVAAVGHDAIMTPADVVKQRLQLGHYGGLVDCFRETTRSGGLASLYRSLPTTLAMNVPYGCASVALNEHLKSSLKRRREGRPLGVAPLLACGGAAGAVASLLTTPLDVVKTRLQTQNLRRAAPCPPAGGAPGRRGLASFAAGAPGSLYAAEATGAATVYNGFADAARAIYTADGYRGFFRGATMRALAQAPSVAIVWTTYELLIRSLAPPAP</sequence>
<organism evidence="11">
    <name type="scientific">Aureococcus anophagefferens</name>
    <name type="common">Harmful bloom alga</name>
    <dbReference type="NCBI Taxonomy" id="44056"/>
    <lineage>
        <taxon>Eukaryota</taxon>
        <taxon>Sar</taxon>
        <taxon>Stramenopiles</taxon>
        <taxon>Ochrophyta</taxon>
        <taxon>Pelagophyceae</taxon>
        <taxon>Pelagomonadales</taxon>
        <taxon>Pelagomonadaceae</taxon>
        <taxon>Aureococcus</taxon>
    </lineage>
</organism>
<comment type="subcellular location">
    <subcellularLocation>
        <location evidence="1">Mitochondrion membrane</location>
        <topology evidence="1">Multi-pass membrane protein</topology>
    </subcellularLocation>
</comment>
<dbReference type="InterPro" id="IPR023395">
    <property type="entry name" value="MCP_dom_sf"/>
</dbReference>
<dbReference type="SUPFAM" id="SSF103506">
    <property type="entry name" value="Mitochondrial carrier"/>
    <property type="match status" value="1"/>
</dbReference>
<evidence type="ECO:0008006" key="12">
    <source>
        <dbReference type="Google" id="ProtNLM"/>
    </source>
</evidence>
<feature type="repeat" description="Solcar" evidence="8">
    <location>
        <begin position="218"/>
        <end position="341"/>
    </location>
</feature>
<dbReference type="Pfam" id="PF00153">
    <property type="entry name" value="Mito_carr"/>
    <property type="match status" value="4"/>
</dbReference>
<name>F0XVN0_AURAN</name>
<keyword evidence="11" id="KW-1185">Reference proteome</keyword>
<keyword evidence="3 9" id="KW-0813">Transport</keyword>
<dbReference type="KEGG" id="aaf:AURANDRAFT_19467"/>
<evidence type="ECO:0000313" key="10">
    <source>
        <dbReference type="EMBL" id="EGB13112.1"/>
    </source>
</evidence>
<dbReference type="GO" id="GO:0015093">
    <property type="term" value="F:ferrous iron transmembrane transporter activity"/>
    <property type="evidence" value="ECO:0007669"/>
    <property type="project" value="TreeGrafter"/>
</dbReference>
<comment type="similarity">
    <text evidence="2 9">Belongs to the mitochondrial carrier (TC 2.A.29) family.</text>
</comment>
<dbReference type="PANTHER" id="PTHR45758:SF4">
    <property type="entry name" value="MITOFERRIN-1"/>
    <property type="match status" value="1"/>
</dbReference>
<feature type="repeat" description="Solcar" evidence="8">
    <location>
        <begin position="126"/>
        <end position="208"/>
    </location>
</feature>
<proteinExistence type="inferred from homology"/>
<evidence type="ECO:0000256" key="1">
    <source>
        <dbReference type="ARBA" id="ARBA00004225"/>
    </source>
</evidence>
<dbReference type="GO" id="GO:0031966">
    <property type="term" value="C:mitochondrial membrane"/>
    <property type="evidence" value="ECO:0007669"/>
    <property type="project" value="UniProtKB-SubCell"/>
</dbReference>
<evidence type="ECO:0000256" key="9">
    <source>
        <dbReference type="RuleBase" id="RU000488"/>
    </source>
</evidence>
<evidence type="ECO:0000256" key="7">
    <source>
        <dbReference type="ARBA" id="ARBA00023136"/>
    </source>
</evidence>
<gene>
    <name evidence="10" type="ORF">AURANDRAFT_19467</name>
</gene>
<dbReference type="Gene3D" id="1.50.40.10">
    <property type="entry name" value="Mitochondrial carrier domain"/>
    <property type="match status" value="2"/>
</dbReference>
<keyword evidence="6" id="KW-0496">Mitochondrion</keyword>
<feature type="repeat" description="Solcar" evidence="8">
    <location>
        <begin position="24"/>
        <end position="119"/>
    </location>
</feature>
<evidence type="ECO:0000256" key="3">
    <source>
        <dbReference type="ARBA" id="ARBA00022448"/>
    </source>
</evidence>
<evidence type="ECO:0000256" key="4">
    <source>
        <dbReference type="ARBA" id="ARBA00022692"/>
    </source>
</evidence>
<dbReference type="EMBL" id="GL833120">
    <property type="protein sequence ID" value="EGB13112.1"/>
    <property type="molecule type" value="Genomic_DNA"/>
</dbReference>
<keyword evidence="4 8" id="KW-0812">Transmembrane</keyword>
<dbReference type="Proteomes" id="UP000002729">
    <property type="component" value="Unassembled WGS sequence"/>
</dbReference>
<dbReference type="GeneID" id="20219132"/>
<evidence type="ECO:0000256" key="8">
    <source>
        <dbReference type="PROSITE-ProRule" id="PRU00282"/>
    </source>
</evidence>
<reference evidence="10 11" key="1">
    <citation type="journal article" date="2011" name="Proc. Natl. Acad. Sci. U.S.A.">
        <title>Niche of harmful alga Aureococcus anophagefferens revealed through ecogenomics.</title>
        <authorList>
            <person name="Gobler C.J."/>
            <person name="Berry D.L."/>
            <person name="Dyhrman S.T."/>
            <person name="Wilhelm S.W."/>
            <person name="Salamov A."/>
            <person name="Lobanov A.V."/>
            <person name="Zhang Y."/>
            <person name="Collier J.L."/>
            <person name="Wurch L.L."/>
            <person name="Kustka A.B."/>
            <person name="Dill B.D."/>
            <person name="Shah M."/>
            <person name="VerBerkmoes N.C."/>
            <person name="Kuo A."/>
            <person name="Terry A."/>
            <person name="Pangilinan J."/>
            <person name="Lindquist E.A."/>
            <person name="Lucas S."/>
            <person name="Paulsen I.T."/>
            <person name="Hattenrath-Lehmann T.K."/>
            <person name="Talmage S.C."/>
            <person name="Walker E.A."/>
            <person name="Koch F."/>
            <person name="Burson A.M."/>
            <person name="Marcoval M.A."/>
            <person name="Tang Y.Z."/>
            <person name="Lecleir G.R."/>
            <person name="Coyne K.J."/>
            <person name="Berg G.M."/>
            <person name="Bertrand E.M."/>
            <person name="Saito M.A."/>
            <person name="Gladyshev V.N."/>
            <person name="Grigoriev I.V."/>
        </authorList>
    </citation>
    <scope>NUCLEOTIDE SEQUENCE [LARGE SCALE GENOMIC DNA]</scope>
    <source>
        <strain evidence="11">CCMP 1984</strain>
    </source>
</reference>
<accession>F0XVN0</accession>
<evidence type="ECO:0000256" key="5">
    <source>
        <dbReference type="ARBA" id="ARBA00022989"/>
    </source>
</evidence>
<dbReference type="eggNOG" id="KOG0760">
    <property type="taxonomic scope" value="Eukaryota"/>
</dbReference>
<evidence type="ECO:0000256" key="6">
    <source>
        <dbReference type="ARBA" id="ARBA00023128"/>
    </source>
</evidence>
<dbReference type="GO" id="GO:0048250">
    <property type="term" value="P:iron import into the mitochondrion"/>
    <property type="evidence" value="ECO:0007669"/>
    <property type="project" value="TreeGrafter"/>
</dbReference>
<dbReference type="PANTHER" id="PTHR45758">
    <property type="entry name" value="MITOFERRIN-1-RELATED"/>
    <property type="match status" value="1"/>
</dbReference>
<dbReference type="AlphaFoldDB" id="F0XVN0"/>
<dbReference type="OMA" id="MYNSQHQ"/>
<dbReference type="RefSeq" id="XP_009032711.1">
    <property type="nucleotide sequence ID" value="XM_009034463.1"/>
</dbReference>